<dbReference type="InterPro" id="IPR038332">
    <property type="entry name" value="PPE_sf"/>
</dbReference>
<evidence type="ECO:0000256" key="2">
    <source>
        <dbReference type="SAM" id="MobiDB-lite"/>
    </source>
</evidence>
<dbReference type="EMBL" id="BCTB01000016">
    <property type="protein sequence ID" value="GAT15253.1"/>
    <property type="molecule type" value="Genomic_DNA"/>
</dbReference>
<evidence type="ECO:0000256" key="3">
    <source>
        <dbReference type="SAM" id="Phobius"/>
    </source>
</evidence>
<dbReference type="SUPFAM" id="SSF140459">
    <property type="entry name" value="PE/PPE dimer-like"/>
    <property type="match status" value="1"/>
</dbReference>
<accession>A0A100XF64</accession>
<evidence type="ECO:0000256" key="1">
    <source>
        <dbReference type="ARBA" id="ARBA00010652"/>
    </source>
</evidence>
<dbReference type="OMA" id="YPMDIGT"/>
<feature type="region of interest" description="Disordered" evidence="2">
    <location>
        <begin position="334"/>
        <end position="400"/>
    </location>
</feature>
<evidence type="ECO:0000313" key="5">
    <source>
        <dbReference type="EMBL" id="GAT15253.1"/>
    </source>
</evidence>
<evidence type="ECO:0000313" key="6">
    <source>
        <dbReference type="Proteomes" id="UP000069654"/>
    </source>
</evidence>
<proteinExistence type="inferred from homology"/>
<organism evidence="5 6">
    <name type="scientific">Mycolicibacterium thermoresistibile</name>
    <name type="common">Mycobacterium thermoresistibile</name>
    <dbReference type="NCBI Taxonomy" id="1797"/>
    <lineage>
        <taxon>Bacteria</taxon>
        <taxon>Bacillati</taxon>
        <taxon>Actinomycetota</taxon>
        <taxon>Actinomycetes</taxon>
        <taxon>Mycobacteriales</taxon>
        <taxon>Mycobacteriaceae</taxon>
        <taxon>Mycolicibacterium</taxon>
    </lineage>
</organism>
<feature type="compositionally biased region" description="Low complexity" evidence="2">
    <location>
        <begin position="461"/>
        <end position="473"/>
    </location>
</feature>
<reference evidence="5 6" key="1">
    <citation type="journal article" date="2016" name="Genome Announc.">
        <title>Draft Genome Sequences of Five Rapidly Growing Mycobacterium Species, M. thermoresistibile, M. fortuitum subsp. acetamidolyticum, M. canariasense, M. brisbanense, and M. novocastrense.</title>
        <authorList>
            <person name="Katahira K."/>
            <person name="Ogura Y."/>
            <person name="Gotoh Y."/>
            <person name="Hayashi T."/>
        </authorList>
    </citation>
    <scope>NUCLEOTIDE SEQUENCE [LARGE SCALE GENOMIC DNA]</scope>
    <source>
        <strain evidence="5 6">JCM6362</strain>
    </source>
</reference>
<dbReference type="PANTHER" id="PTHR46766">
    <property type="entry name" value="GLUTAMINE-RICH PROTEIN 2"/>
    <property type="match status" value="1"/>
</dbReference>
<sequence length="518" mass="51080">MALPPEVHSTLLRTGPGPGALSAAADAWRMLSDEYRAAAVELAAVVSQTCATAWEGVGADAYAAAHGPYLFWLTDTAAAAAAAGAQLEAAAAAHASALAAMPTMAELTANRTTHAALVATNFFGVNTIPIAVNEADYARMWIQAATTMATYEAVASAAVSATPRTVAPPPILGAGTGESATAAITGAHVTAELRAAESRTLLDEINELIDRLFAPLFPPGFADALPDGLLGTLLAPLLPGATGDGPPMATIMSFLLMGLSNPAYLFPVLVYLLFTGVVHTTVAVSGMLAQLVPLMPALLPVAVAALGGLAGVWAGLSGLAGLAGLTAVPAADGGASAAPVPAGGPSLPSGSSAPPAPTGSAAPTTGTAPGGAGSPPPAGHSVPPAPHSAPPVGTSGPPYLIAAQPAPGVARRSAGARRAASIVEPAGSAAAAAAARESAPIRRRRGQKDGLHGHRHEHQQPASMSAATAPSAAGIRVLGGAGRISRTRGSVPHAEITPGDPTEPSSPTDRAHRPAEPN</sequence>
<feature type="transmembrane region" description="Helical" evidence="3">
    <location>
        <begin position="264"/>
        <end position="285"/>
    </location>
</feature>
<reference evidence="6" key="2">
    <citation type="submission" date="2016-02" db="EMBL/GenBank/DDBJ databases">
        <title>Draft genome sequence of five rapidly growing Mycobacterium species.</title>
        <authorList>
            <person name="Katahira K."/>
            <person name="Gotou Y."/>
            <person name="Iida K."/>
            <person name="Ogura Y."/>
            <person name="Hayashi T."/>
        </authorList>
    </citation>
    <scope>NUCLEOTIDE SEQUENCE [LARGE SCALE GENOMIC DNA]</scope>
    <source>
        <strain evidence="6">JCM6362</strain>
    </source>
</reference>
<keyword evidence="3" id="KW-0472">Membrane</keyword>
<name>A0A100XF64_MYCTH</name>
<keyword evidence="3" id="KW-0812">Transmembrane</keyword>
<comment type="caution">
    <text evidence="5">The sequence shown here is derived from an EMBL/GenBank/DDBJ whole genome shotgun (WGS) entry which is preliminary data.</text>
</comment>
<gene>
    <name evidence="5" type="ORF">RMCT_2223</name>
</gene>
<dbReference type="Proteomes" id="UP000069654">
    <property type="component" value="Unassembled WGS sequence"/>
</dbReference>
<evidence type="ECO:0000259" key="4">
    <source>
        <dbReference type="Pfam" id="PF00823"/>
    </source>
</evidence>
<comment type="similarity">
    <text evidence="1">Belongs to the mycobacterial PPE family.</text>
</comment>
<feature type="domain" description="PPE" evidence="4">
    <location>
        <begin position="1"/>
        <end position="162"/>
    </location>
</feature>
<dbReference type="InterPro" id="IPR000030">
    <property type="entry name" value="PPE_dom"/>
</dbReference>
<dbReference type="Pfam" id="PF00823">
    <property type="entry name" value="PPE"/>
    <property type="match status" value="1"/>
</dbReference>
<protein>
    <submittedName>
        <fullName evidence="5">PPE family protein</fullName>
    </submittedName>
</protein>
<dbReference type="GO" id="GO:0052572">
    <property type="term" value="P:response to host immune response"/>
    <property type="evidence" value="ECO:0007669"/>
    <property type="project" value="TreeGrafter"/>
</dbReference>
<keyword evidence="3" id="KW-1133">Transmembrane helix</keyword>
<feature type="compositionally biased region" description="Low complexity" evidence="2">
    <location>
        <begin position="334"/>
        <end position="367"/>
    </location>
</feature>
<feature type="compositionally biased region" description="Pro residues" evidence="2">
    <location>
        <begin position="374"/>
        <end position="389"/>
    </location>
</feature>
<dbReference type="Gene3D" id="1.20.1260.20">
    <property type="entry name" value="PPE superfamily"/>
    <property type="match status" value="1"/>
</dbReference>
<dbReference type="PANTHER" id="PTHR46766:SF1">
    <property type="entry name" value="GLUTAMINE-RICH PROTEIN 2"/>
    <property type="match status" value="1"/>
</dbReference>
<dbReference type="STRING" id="1797.RMCT_2223"/>
<dbReference type="AlphaFoldDB" id="A0A100XF64"/>
<feature type="compositionally biased region" description="Basic and acidic residues" evidence="2">
    <location>
        <begin position="509"/>
        <end position="518"/>
    </location>
</feature>
<feature type="region of interest" description="Disordered" evidence="2">
    <location>
        <begin position="423"/>
        <end position="518"/>
    </location>
</feature>
<feature type="compositionally biased region" description="Low complexity" evidence="2">
    <location>
        <begin position="423"/>
        <end position="438"/>
    </location>
</feature>
<feature type="transmembrane region" description="Helical" evidence="3">
    <location>
        <begin position="297"/>
        <end position="316"/>
    </location>
</feature>